<reference evidence="2" key="1">
    <citation type="submission" date="2022-11" db="UniProtKB">
        <authorList>
            <consortium name="WormBaseParasite"/>
        </authorList>
    </citation>
    <scope>IDENTIFICATION</scope>
</reference>
<evidence type="ECO:0000313" key="2">
    <source>
        <dbReference type="WBParaSite" id="PS1159_v2.g16600.t1"/>
    </source>
</evidence>
<evidence type="ECO:0000313" key="1">
    <source>
        <dbReference type="Proteomes" id="UP000887580"/>
    </source>
</evidence>
<organism evidence="1 2">
    <name type="scientific">Panagrolaimus sp. PS1159</name>
    <dbReference type="NCBI Taxonomy" id="55785"/>
    <lineage>
        <taxon>Eukaryota</taxon>
        <taxon>Metazoa</taxon>
        <taxon>Ecdysozoa</taxon>
        <taxon>Nematoda</taxon>
        <taxon>Chromadorea</taxon>
        <taxon>Rhabditida</taxon>
        <taxon>Tylenchina</taxon>
        <taxon>Panagrolaimomorpha</taxon>
        <taxon>Panagrolaimoidea</taxon>
        <taxon>Panagrolaimidae</taxon>
        <taxon>Panagrolaimus</taxon>
    </lineage>
</organism>
<protein>
    <submittedName>
        <fullName evidence="2">Uncharacterized protein</fullName>
    </submittedName>
</protein>
<dbReference type="WBParaSite" id="PS1159_v2.g16600.t1">
    <property type="protein sequence ID" value="PS1159_v2.g16600.t1"/>
    <property type="gene ID" value="PS1159_v2.g16600"/>
</dbReference>
<sequence>MDTFQIIHAGLPKGFLIFLLIVNIFSTWLFMYVLATLHAFVIFQFLMYGAGFLTILLYLLMSTCLLCAATGYRKAMLFRIIFYIISLGIAVYGFIISLGLLSTEVQTCSYGSKTCLLSAVLYFLMSFSFFLQLYFTKPLVQADDDQGCSVSMYQIFSAYFMVDYLTSRINVPVNQDDASVLIPRRDDP</sequence>
<accession>A0AC35FEY0</accession>
<dbReference type="Proteomes" id="UP000887580">
    <property type="component" value="Unplaced"/>
</dbReference>
<name>A0AC35FEY0_9BILA</name>
<proteinExistence type="predicted"/>